<proteinExistence type="predicted"/>
<accession>A0A6V6Z1P9</accession>
<dbReference type="AlphaFoldDB" id="A0A6V6Z1P9"/>
<comment type="caution">
    <text evidence="1">The sequence shown here is derived from an EMBL/GenBank/DDBJ whole genome shotgun (WGS) entry which is preliminary data.</text>
</comment>
<gene>
    <name evidence="1" type="ORF">FLAT13_02875</name>
</gene>
<name>A0A6V6Z1P9_9FLAO</name>
<evidence type="ECO:0000313" key="1">
    <source>
        <dbReference type="EMBL" id="CAD0005643.1"/>
    </source>
</evidence>
<dbReference type="EMBL" id="CAIJDP010000072">
    <property type="protein sequence ID" value="CAD0005643.1"/>
    <property type="molecule type" value="Genomic_DNA"/>
</dbReference>
<protein>
    <submittedName>
        <fullName evidence="1">Uncharacterized protein</fullName>
    </submittedName>
</protein>
<reference evidence="1 2" key="1">
    <citation type="submission" date="2020-06" db="EMBL/GenBank/DDBJ databases">
        <authorList>
            <person name="Criscuolo A."/>
        </authorList>
    </citation>
    <scope>NUCLEOTIDE SEQUENCE [LARGE SCALE GENOMIC DNA]</scope>
    <source>
        <strain evidence="2">CIP 111411</strain>
    </source>
</reference>
<dbReference type="Proteomes" id="UP000530060">
    <property type="component" value="Unassembled WGS sequence"/>
</dbReference>
<sequence>MTLLHKFFAKRLIPNLSHNKNLDMRIYTCFLIKVSASGCLSVFFFQ</sequence>
<keyword evidence="2" id="KW-1185">Reference proteome</keyword>
<evidence type="ECO:0000313" key="2">
    <source>
        <dbReference type="Proteomes" id="UP000530060"/>
    </source>
</evidence>
<organism evidence="1 2">
    <name type="scientific">Flavobacterium salmonis</name>
    <dbReference type="NCBI Taxonomy" id="2654844"/>
    <lineage>
        <taxon>Bacteria</taxon>
        <taxon>Pseudomonadati</taxon>
        <taxon>Bacteroidota</taxon>
        <taxon>Flavobacteriia</taxon>
        <taxon>Flavobacteriales</taxon>
        <taxon>Flavobacteriaceae</taxon>
        <taxon>Flavobacterium</taxon>
    </lineage>
</organism>